<dbReference type="RefSeq" id="XP_028475790.1">
    <property type="nucleotide sequence ID" value="XM_028623816.1"/>
</dbReference>
<evidence type="ECO:0000313" key="2">
    <source>
        <dbReference type="EMBL" id="RSH81071.1"/>
    </source>
</evidence>
<feature type="transmembrane region" description="Helical" evidence="1">
    <location>
        <begin position="16"/>
        <end position="36"/>
    </location>
</feature>
<keyword evidence="1" id="KW-0472">Membrane</keyword>
<dbReference type="GeneID" id="39593048"/>
<keyword evidence="1" id="KW-1133">Transmembrane helix</keyword>
<sequence>MTNETAQPQSRSKTPYVVGGVVALLAVGGCTTALYVRRVHRLYPVHPPQPYHLTPVAQQLNLKLPTTLDAPGYLSATVPLPRTGDPLGTFTKAFYAHPYFCVEGWVMRRLGYAGMPRPPGVGVTEVAPDTQTQASRESHVGGLFDVVAKTPQSVLLYWTTPAKWLKGRLNAVAGGTQELSAVPKPGPEGLLE</sequence>
<evidence type="ECO:0000256" key="1">
    <source>
        <dbReference type="SAM" id="Phobius"/>
    </source>
</evidence>
<comment type="caution">
    <text evidence="2">The sequence shown here is derived from an EMBL/GenBank/DDBJ whole genome shotgun (WGS) entry which is preliminary data.</text>
</comment>
<evidence type="ECO:0000313" key="3">
    <source>
        <dbReference type="Proteomes" id="UP000279236"/>
    </source>
</evidence>
<organism evidence="2 3">
    <name type="scientific">Apiotrichum porosum</name>
    <dbReference type="NCBI Taxonomy" id="105984"/>
    <lineage>
        <taxon>Eukaryota</taxon>
        <taxon>Fungi</taxon>
        <taxon>Dikarya</taxon>
        <taxon>Basidiomycota</taxon>
        <taxon>Agaricomycotina</taxon>
        <taxon>Tremellomycetes</taxon>
        <taxon>Trichosporonales</taxon>
        <taxon>Trichosporonaceae</taxon>
        <taxon>Apiotrichum</taxon>
    </lineage>
</organism>
<proteinExistence type="predicted"/>
<keyword evidence="1" id="KW-0812">Transmembrane</keyword>
<gene>
    <name evidence="2" type="ORF">EHS24_008505</name>
</gene>
<name>A0A427XQI8_9TREE</name>
<protein>
    <submittedName>
        <fullName evidence="2">Uncharacterized protein</fullName>
    </submittedName>
</protein>
<dbReference type="EMBL" id="RSCE01000007">
    <property type="protein sequence ID" value="RSH81071.1"/>
    <property type="molecule type" value="Genomic_DNA"/>
</dbReference>
<keyword evidence="3" id="KW-1185">Reference proteome</keyword>
<reference evidence="2 3" key="1">
    <citation type="submission" date="2018-11" db="EMBL/GenBank/DDBJ databases">
        <title>Genome sequence of Apiotrichum porosum DSM 27194.</title>
        <authorList>
            <person name="Aliyu H."/>
            <person name="Gorte O."/>
            <person name="Ochsenreither K."/>
        </authorList>
    </citation>
    <scope>NUCLEOTIDE SEQUENCE [LARGE SCALE GENOMIC DNA]</scope>
    <source>
        <strain evidence="2 3">DSM 27194</strain>
    </source>
</reference>
<accession>A0A427XQI8</accession>
<dbReference type="AlphaFoldDB" id="A0A427XQI8"/>
<dbReference type="Proteomes" id="UP000279236">
    <property type="component" value="Unassembled WGS sequence"/>
</dbReference>